<accession>A0A835UCE1</accession>
<dbReference type="Proteomes" id="UP000639772">
    <property type="component" value="Chromosome 13"/>
</dbReference>
<name>A0A835UCE1_VANPL</name>
<evidence type="ECO:0000313" key="4">
    <source>
        <dbReference type="Proteomes" id="UP000636800"/>
    </source>
</evidence>
<organism evidence="3 5">
    <name type="scientific">Vanilla planifolia</name>
    <name type="common">Vanilla</name>
    <dbReference type="NCBI Taxonomy" id="51239"/>
    <lineage>
        <taxon>Eukaryota</taxon>
        <taxon>Viridiplantae</taxon>
        <taxon>Streptophyta</taxon>
        <taxon>Embryophyta</taxon>
        <taxon>Tracheophyta</taxon>
        <taxon>Spermatophyta</taxon>
        <taxon>Magnoliopsida</taxon>
        <taxon>Liliopsida</taxon>
        <taxon>Asparagales</taxon>
        <taxon>Orchidaceae</taxon>
        <taxon>Vanilloideae</taxon>
        <taxon>Vanilleae</taxon>
        <taxon>Vanilla</taxon>
    </lineage>
</organism>
<feature type="region of interest" description="Disordered" evidence="1">
    <location>
        <begin position="1"/>
        <end position="22"/>
    </location>
</feature>
<feature type="compositionally biased region" description="Basic and acidic residues" evidence="1">
    <location>
        <begin position="45"/>
        <end position="61"/>
    </location>
</feature>
<evidence type="ECO:0000313" key="3">
    <source>
        <dbReference type="EMBL" id="KAG0456068.1"/>
    </source>
</evidence>
<dbReference type="AlphaFoldDB" id="A0A835UCE1"/>
<sequence>MSIDEKTKDHPNDVNRKKRISSPSAVLPAIVQRWGFHRLLDEENPRDSFAEPHADTSEKKKATVRGSLKSGREAHKWRIISVVFL</sequence>
<gene>
    <name evidence="3" type="ORF">HPP92_023856</name>
    <name evidence="2" type="ORF">HPP92_024215</name>
</gene>
<reference evidence="4 5" key="1">
    <citation type="journal article" date="2020" name="Nat. Food">
        <title>A phased Vanilla planifolia genome enables genetic improvement of flavour and production.</title>
        <authorList>
            <person name="Hasing T."/>
            <person name="Tang H."/>
            <person name="Brym M."/>
            <person name="Khazi F."/>
            <person name="Huang T."/>
            <person name="Chambers A.H."/>
        </authorList>
    </citation>
    <scope>NUCLEOTIDE SEQUENCE [LARGE SCALE GENOMIC DNA]</scope>
    <source>
        <tissue evidence="3">Leaf</tissue>
    </source>
</reference>
<dbReference type="EMBL" id="JADCNM010000013">
    <property type="protein sequence ID" value="KAG0456068.1"/>
    <property type="molecule type" value="Genomic_DNA"/>
</dbReference>
<feature type="compositionally biased region" description="Basic and acidic residues" evidence="1">
    <location>
        <begin position="1"/>
        <end position="15"/>
    </location>
</feature>
<evidence type="ECO:0000313" key="2">
    <source>
        <dbReference type="EMBL" id="KAG0454923.1"/>
    </source>
</evidence>
<dbReference type="Proteomes" id="UP000636800">
    <property type="component" value="Chromosome 13"/>
</dbReference>
<evidence type="ECO:0000256" key="1">
    <source>
        <dbReference type="SAM" id="MobiDB-lite"/>
    </source>
</evidence>
<evidence type="ECO:0000313" key="5">
    <source>
        <dbReference type="Proteomes" id="UP000639772"/>
    </source>
</evidence>
<feature type="region of interest" description="Disordered" evidence="1">
    <location>
        <begin position="45"/>
        <end position="68"/>
    </location>
</feature>
<dbReference type="EMBL" id="JADCNL010000013">
    <property type="protein sequence ID" value="KAG0454923.1"/>
    <property type="molecule type" value="Genomic_DNA"/>
</dbReference>
<keyword evidence="4" id="KW-1185">Reference proteome</keyword>
<proteinExistence type="predicted"/>
<comment type="caution">
    <text evidence="3">The sequence shown here is derived from an EMBL/GenBank/DDBJ whole genome shotgun (WGS) entry which is preliminary data.</text>
</comment>
<protein>
    <submittedName>
        <fullName evidence="3">Uncharacterized protein</fullName>
    </submittedName>
</protein>